<comment type="caution">
    <text evidence="1">The sequence shown here is derived from an EMBL/GenBank/DDBJ whole genome shotgun (WGS) entry which is preliminary data.</text>
</comment>
<evidence type="ECO:0000313" key="2">
    <source>
        <dbReference type="Proteomes" id="UP001057402"/>
    </source>
</evidence>
<dbReference type="EMBL" id="CM042883">
    <property type="protein sequence ID" value="KAI4372128.1"/>
    <property type="molecule type" value="Genomic_DNA"/>
</dbReference>
<proteinExistence type="predicted"/>
<reference evidence="2" key="1">
    <citation type="journal article" date="2023" name="Front. Plant Sci.">
        <title>Chromosomal-level genome assembly of Melastoma candidum provides insights into trichome evolution.</title>
        <authorList>
            <person name="Zhong Y."/>
            <person name="Wu W."/>
            <person name="Sun C."/>
            <person name="Zou P."/>
            <person name="Liu Y."/>
            <person name="Dai S."/>
            <person name="Zhou R."/>
        </authorList>
    </citation>
    <scope>NUCLEOTIDE SEQUENCE [LARGE SCALE GENOMIC DNA]</scope>
</reference>
<keyword evidence="2" id="KW-1185">Reference proteome</keyword>
<organism evidence="1 2">
    <name type="scientific">Melastoma candidum</name>
    <dbReference type="NCBI Taxonomy" id="119954"/>
    <lineage>
        <taxon>Eukaryota</taxon>
        <taxon>Viridiplantae</taxon>
        <taxon>Streptophyta</taxon>
        <taxon>Embryophyta</taxon>
        <taxon>Tracheophyta</taxon>
        <taxon>Spermatophyta</taxon>
        <taxon>Magnoliopsida</taxon>
        <taxon>eudicotyledons</taxon>
        <taxon>Gunneridae</taxon>
        <taxon>Pentapetalae</taxon>
        <taxon>rosids</taxon>
        <taxon>malvids</taxon>
        <taxon>Myrtales</taxon>
        <taxon>Melastomataceae</taxon>
        <taxon>Melastomatoideae</taxon>
        <taxon>Melastomateae</taxon>
        <taxon>Melastoma</taxon>
    </lineage>
</organism>
<dbReference type="Proteomes" id="UP001057402">
    <property type="component" value="Chromosome 4"/>
</dbReference>
<accession>A0ACB9R0S9</accession>
<sequence length="122" mass="13786">MVEKPTYPIPRWSDCDCQFCNCWTSSSETLHVKSAGSKDIASDAVVFLHGFISSSAFWTETVFPNFSAAANSCYRVHHRYGHCRQAPGKVKPLTLLATLYFPVPEGEHATQYMMRRVAPRRV</sequence>
<gene>
    <name evidence="1" type="ORF">MLD38_010400</name>
</gene>
<evidence type="ECO:0000313" key="1">
    <source>
        <dbReference type="EMBL" id="KAI4372128.1"/>
    </source>
</evidence>
<protein>
    <submittedName>
        <fullName evidence="1">Uncharacterized protein</fullName>
    </submittedName>
</protein>
<name>A0ACB9R0S9_9MYRT</name>